<dbReference type="InterPro" id="IPR001487">
    <property type="entry name" value="Bromodomain"/>
</dbReference>
<dbReference type="GO" id="GO:0045944">
    <property type="term" value="P:positive regulation of transcription by RNA polymerase II"/>
    <property type="evidence" value="ECO:0007669"/>
    <property type="project" value="TreeGrafter"/>
</dbReference>
<feature type="compositionally biased region" description="Low complexity" evidence="2">
    <location>
        <begin position="191"/>
        <end position="201"/>
    </location>
</feature>
<dbReference type="InterPro" id="IPR037800">
    <property type="entry name" value="GCN5"/>
</dbReference>
<feature type="region of interest" description="Disordered" evidence="2">
    <location>
        <begin position="1166"/>
        <end position="1212"/>
    </location>
</feature>
<proteinExistence type="predicted"/>
<dbReference type="EMBL" id="CAIIXF020000006">
    <property type="protein sequence ID" value="CAH1785602.1"/>
    <property type="molecule type" value="Genomic_DNA"/>
</dbReference>
<feature type="region of interest" description="Disordered" evidence="2">
    <location>
        <begin position="181"/>
        <end position="206"/>
    </location>
</feature>
<dbReference type="GO" id="GO:0010484">
    <property type="term" value="F:histone H3 acetyltransferase activity"/>
    <property type="evidence" value="ECO:0007669"/>
    <property type="project" value="TreeGrafter"/>
</dbReference>
<evidence type="ECO:0000313" key="3">
    <source>
        <dbReference type="EMBL" id="CAH1785602.1"/>
    </source>
</evidence>
<gene>
    <name evidence="3" type="ORF">OFUS_LOCUS11631</name>
</gene>
<dbReference type="GO" id="GO:0000123">
    <property type="term" value="C:histone acetyltransferase complex"/>
    <property type="evidence" value="ECO:0007669"/>
    <property type="project" value="TreeGrafter"/>
</dbReference>
<dbReference type="SMART" id="SM00297">
    <property type="entry name" value="BROMO"/>
    <property type="match status" value="1"/>
</dbReference>
<protein>
    <submittedName>
        <fullName evidence="3">Uncharacterized protein</fullName>
    </submittedName>
</protein>
<feature type="region of interest" description="Disordered" evidence="2">
    <location>
        <begin position="992"/>
        <end position="1037"/>
    </location>
</feature>
<organism evidence="3 4">
    <name type="scientific">Owenia fusiformis</name>
    <name type="common">Polychaete worm</name>
    <dbReference type="NCBI Taxonomy" id="6347"/>
    <lineage>
        <taxon>Eukaryota</taxon>
        <taxon>Metazoa</taxon>
        <taxon>Spiralia</taxon>
        <taxon>Lophotrochozoa</taxon>
        <taxon>Annelida</taxon>
        <taxon>Polychaeta</taxon>
        <taxon>Sedentaria</taxon>
        <taxon>Canalipalpata</taxon>
        <taxon>Sabellida</taxon>
        <taxon>Oweniida</taxon>
        <taxon>Oweniidae</taxon>
        <taxon>Owenia</taxon>
    </lineage>
</organism>
<dbReference type="SUPFAM" id="SSF47370">
    <property type="entry name" value="Bromodomain"/>
    <property type="match status" value="1"/>
</dbReference>
<feature type="region of interest" description="Disordered" evidence="2">
    <location>
        <begin position="365"/>
        <end position="395"/>
    </location>
</feature>
<evidence type="ECO:0000256" key="2">
    <source>
        <dbReference type="SAM" id="MobiDB-lite"/>
    </source>
</evidence>
<reference evidence="3" key="1">
    <citation type="submission" date="2022-03" db="EMBL/GenBank/DDBJ databases">
        <authorList>
            <person name="Martin C."/>
        </authorList>
    </citation>
    <scope>NUCLEOTIDE SEQUENCE</scope>
</reference>
<feature type="compositionally biased region" description="Basic residues" evidence="2">
    <location>
        <begin position="1010"/>
        <end position="1031"/>
    </location>
</feature>
<evidence type="ECO:0000313" key="4">
    <source>
        <dbReference type="Proteomes" id="UP000749559"/>
    </source>
</evidence>
<evidence type="ECO:0000256" key="1">
    <source>
        <dbReference type="ARBA" id="ARBA00023117"/>
    </source>
</evidence>
<accession>A0A8J1YCL2</accession>
<dbReference type="Gene3D" id="1.20.920.10">
    <property type="entry name" value="Bromodomain-like"/>
    <property type="match status" value="1"/>
</dbReference>
<dbReference type="InterPro" id="IPR036427">
    <property type="entry name" value="Bromodomain-like_sf"/>
</dbReference>
<dbReference type="OrthoDB" id="784962at2759"/>
<dbReference type="PROSITE" id="PS50014">
    <property type="entry name" value="BROMODOMAIN_2"/>
    <property type="match status" value="1"/>
</dbReference>
<keyword evidence="4" id="KW-1185">Reference proteome</keyword>
<dbReference type="PANTHER" id="PTHR45750">
    <property type="entry name" value="GH11602P"/>
    <property type="match status" value="1"/>
</dbReference>
<dbReference type="PRINTS" id="PR00503">
    <property type="entry name" value="BROMODOMAIN"/>
</dbReference>
<dbReference type="CDD" id="cd04369">
    <property type="entry name" value="Bromodomain"/>
    <property type="match status" value="1"/>
</dbReference>
<feature type="compositionally biased region" description="Polar residues" evidence="2">
    <location>
        <begin position="1188"/>
        <end position="1209"/>
    </location>
</feature>
<feature type="region of interest" description="Disordered" evidence="2">
    <location>
        <begin position="870"/>
        <end position="890"/>
    </location>
</feature>
<dbReference type="Proteomes" id="UP000749559">
    <property type="component" value="Unassembled WGS sequence"/>
</dbReference>
<keyword evidence="1" id="KW-0103">Bromodomain</keyword>
<comment type="caution">
    <text evidence="3">The sequence shown here is derived from an EMBL/GenBank/DDBJ whole genome shotgun (WGS) entry which is preliminary data.</text>
</comment>
<dbReference type="PANTHER" id="PTHR45750:SF3">
    <property type="entry name" value="HISTONE ACETYLTRANSFERASE"/>
    <property type="match status" value="1"/>
</dbReference>
<feature type="region of interest" description="Disordered" evidence="2">
    <location>
        <begin position="1374"/>
        <end position="1393"/>
    </location>
</feature>
<sequence>MSQRKVVENQNLGMYSTVLVPQPDGKIWVPMQFPAVVRASNISVYPPPKHYVQSAGINLPLSHLIQARPCYPSQQQHLLGNNTTSPRKILPKVTVKQALVIKPITTSKPRINQNEATATHAHTGDRDIAVLVDVAHRYRDEVSTARTAANNASYKDEVSTARTAANNASYKDEVSTARTAANNTSYKDEVSTASSAANSTSKKTEELKHKLDNRFNFKSVKHYQDIYNCDEEQVKNCITTSAVEEKRTLVKQIPCNKFTLKHSKLTSQKVVTDADMTNNIIAKDTYLPKKHFKFTTSKLKPRNISMVDKSTDGCSASTNDVNVVQEIKDKLTDVELIKPQSTNSLNSPRSDDRLHGHIRCEEQLKYEEATSSDPNAEETGNGKGWGTPDTNKMAPALNDEHFKLHSTSQSIHTDGTDLETSEIKKKIVSGGRHDPNKEETEALTSYSDGTLSTMTSICCCSSPESITLDDWIHQQDSERIIKERNVEENQLAETCKSDLSLKGSKDQPKGLYKHSDGEGNICVVGDPISLQSKSDDTKIYKPEQMEHDSIISESGSTIDYVYPDVENHILESLPEYVDISTLDKSTYIDCQEDITSTLDDILSPDKISDGFDAQVSSVQNEENLVPMTLTEDGKTKSNIKIETVHAISGSELGTSVEIHNNSKMNEDNSEHVIVNETKWNEESPTGSNLTGTSFSIDMTNLVTSSNTQDGENIPINEKLNVIRHTPPTLYPYDYYQVKMSNPTASISNTTTSSSPLPIFYETESQYLERTVSQNEEGLSGDSVHHAQVGVMVRGMLSYADITMQNINSCIETIDGKFDLEGGSDMVETVQQLSETMASCAKLSGDLKVMLKDKTRGRKMGTTAQTTLKSEYTKETPKMKKRLSHADEPSMKKDGGELYNLNIKETVSCCEIKQECGDLSDLKKGQSHMTNKKNDMRNNIDKYFPRTNTTVMSPSTGIHDKSLNSSCVSEGNDEMDLPDINVRPKIKVKLKVKRKENSISLKRSNSEMRHNNSKVKPKKKKGKATQKGKVQKTKVDTPRPKISKDKYLVGIYEKDNQMMKSHVYTQPRVQKRHINNDELHVVSNPGSDQHNLPAKRVRSNIVQPECEHSLQHRGKLMTNKFKSGLYDENNNLIELDIGNLEQGRIETIENNDDTGKAGQTVINIKQAGTESLSEHRTESIIGGRLPELSRSSSFSTPPKTASEIQSSSSRDILLTKSGRRRSPYIKLCRLKPTSTRRSMSYGEIIPPPVTRSFVFKDQCEEILNKVFNMPESEMFHNEITSKEVPDYPKIVKFPMYLKLVAQKLRRGSYRDLMDYVSDMRRIFWNCRLYNKEGTPIIESCNKIQSQFEILLQNMFPKTDFSSISGSPQHNSIVQVKPEKQEHSPNTDNQGEQQDIIKIPGMIKQLY</sequence>
<dbReference type="Pfam" id="PF00439">
    <property type="entry name" value="Bromodomain"/>
    <property type="match status" value="1"/>
</dbReference>
<name>A0A8J1YCL2_OWEFU</name>